<dbReference type="Proteomes" id="UP000198638">
    <property type="component" value="Unassembled WGS sequence"/>
</dbReference>
<dbReference type="Pfam" id="PF03928">
    <property type="entry name" value="HbpS-like"/>
    <property type="match status" value="1"/>
</dbReference>
<keyword evidence="3" id="KW-1185">Reference proteome</keyword>
<sequence>MIDGARAAFLSAPLSGTLEGGVPVGVDGEVVGASGVSGMKADQDAQGARAGAHRIDA</sequence>
<evidence type="ECO:0000313" key="3">
    <source>
        <dbReference type="Proteomes" id="UP000198638"/>
    </source>
</evidence>
<reference evidence="3" key="1">
    <citation type="submission" date="2016-10" db="EMBL/GenBank/DDBJ databases">
        <authorList>
            <person name="Varghese N."/>
            <person name="Submissions S."/>
        </authorList>
    </citation>
    <scope>NUCLEOTIDE SEQUENCE [LARGE SCALE GENOMIC DNA]</scope>
    <source>
        <strain evidence="3">LMG 24000</strain>
    </source>
</reference>
<dbReference type="AlphaFoldDB" id="A0A1H4ENC5"/>
<proteinExistence type="predicted"/>
<dbReference type="STRING" id="83784.SAMN05192564_103476"/>
<dbReference type="SUPFAM" id="SSF143744">
    <property type="entry name" value="GlcG-like"/>
    <property type="match status" value="1"/>
</dbReference>
<name>A0A1H4ENC5_9BURK</name>
<dbReference type="InterPro" id="IPR038084">
    <property type="entry name" value="PduO/GlcC-like_sf"/>
</dbReference>
<dbReference type="Gene3D" id="3.30.450.150">
    <property type="entry name" value="Haem-degrading domain"/>
    <property type="match status" value="1"/>
</dbReference>
<dbReference type="EMBL" id="FNRQ01000003">
    <property type="protein sequence ID" value="SEA86168.1"/>
    <property type="molecule type" value="Genomic_DNA"/>
</dbReference>
<evidence type="ECO:0000256" key="1">
    <source>
        <dbReference type="SAM" id="MobiDB-lite"/>
    </source>
</evidence>
<gene>
    <name evidence="2" type="ORF">SAMN05192564_103476</name>
</gene>
<accession>A0A1H4ENC5</accession>
<dbReference type="InterPro" id="IPR005624">
    <property type="entry name" value="PduO/GlcC-like"/>
</dbReference>
<organism evidence="2 3">
    <name type="scientific">Paraburkholderia sartisoli</name>
    <dbReference type="NCBI Taxonomy" id="83784"/>
    <lineage>
        <taxon>Bacteria</taxon>
        <taxon>Pseudomonadati</taxon>
        <taxon>Pseudomonadota</taxon>
        <taxon>Betaproteobacteria</taxon>
        <taxon>Burkholderiales</taxon>
        <taxon>Burkholderiaceae</taxon>
        <taxon>Paraburkholderia</taxon>
    </lineage>
</organism>
<protein>
    <submittedName>
        <fullName evidence="2">Glc operon protein GlcG</fullName>
    </submittedName>
</protein>
<evidence type="ECO:0000313" key="2">
    <source>
        <dbReference type="EMBL" id="SEA86168.1"/>
    </source>
</evidence>
<feature type="region of interest" description="Disordered" evidence="1">
    <location>
        <begin position="37"/>
        <end position="57"/>
    </location>
</feature>